<comment type="caution">
    <text evidence="1">The sequence shown here is derived from an EMBL/GenBank/DDBJ whole genome shotgun (WGS) entry which is preliminary data.</text>
</comment>
<proteinExistence type="predicted"/>
<evidence type="ECO:0000313" key="1">
    <source>
        <dbReference type="EMBL" id="KAK8886879.1"/>
    </source>
</evidence>
<name>A0ABR2K745_9EUKA</name>
<keyword evidence="2" id="KW-1185">Reference proteome</keyword>
<evidence type="ECO:0000313" key="2">
    <source>
        <dbReference type="Proteomes" id="UP001470230"/>
    </source>
</evidence>
<gene>
    <name evidence="1" type="ORF">M9Y10_037912</name>
</gene>
<dbReference type="Proteomes" id="UP001470230">
    <property type="component" value="Unassembled WGS sequence"/>
</dbReference>
<organism evidence="1 2">
    <name type="scientific">Tritrichomonas musculus</name>
    <dbReference type="NCBI Taxonomy" id="1915356"/>
    <lineage>
        <taxon>Eukaryota</taxon>
        <taxon>Metamonada</taxon>
        <taxon>Parabasalia</taxon>
        <taxon>Tritrichomonadida</taxon>
        <taxon>Tritrichomonadidae</taxon>
        <taxon>Tritrichomonas</taxon>
    </lineage>
</organism>
<reference evidence="1 2" key="1">
    <citation type="submission" date="2024-04" db="EMBL/GenBank/DDBJ databases">
        <title>Tritrichomonas musculus Genome.</title>
        <authorList>
            <person name="Alves-Ferreira E."/>
            <person name="Grigg M."/>
            <person name="Lorenzi H."/>
            <person name="Galac M."/>
        </authorList>
    </citation>
    <scope>NUCLEOTIDE SEQUENCE [LARGE SCALE GENOMIC DNA]</scope>
    <source>
        <strain evidence="1 2">EAF2021</strain>
    </source>
</reference>
<dbReference type="EMBL" id="JAPFFF010000006">
    <property type="protein sequence ID" value="KAK8886879.1"/>
    <property type="molecule type" value="Genomic_DNA"/>
</dbReference>
<sequence>MNNYEHATNEIILVPVPGVWISSQSIQPAPAADLENSKTTFELFKPKRYSSDNENFCIVPAMPAVPPFIDESDLKEALNNIEISAPLKGRESPYSNKKSRGYRSGRRSCVVPCRKINFNQVLSSSDWVIGTDGSNGSKYIVDFENGDELIRVKGCGMWLPDDDLPFPAITLQESESRHAPEGCHVSEIRGVCFENTACTESSATNQISEVLAKFGILSGNYPLGFWIYKDIQNDIAPLITKTVSIFKTLGDRRLESHLLTGFEKLLSKKYDQTFANGVIESIMPLYENMKERFPSNNFRTTLKIHSIDKSAINAKIKDGSFFCFEDFDFENYRDDDLRKRGIIPTYEIYKALEHIDNDFVNLLKLYGRIGFEVGRILSLIHRAGYLWGSFTDHNEYLFHCNAHCDNLVVLSKEKCLSNKNILQILAPIDFDMAFKKESAINTWRQTPFPDSTYVTANIPAEFLFMMEDVGGSFATFENASNFFKPRPQPPGLLVNLLWLLRDCGVYEFCQGYQKIHMQGCKGNDISVDDIYKLIQEGLNETIDLNS</sequence>
<protein>
    <submittedName>
        <fullName evidence="1">Uncharacterized protein</fullName>
    </submittedName>
</protein>
<accession>A0ABR2K745</accession>